<dbReference type="UniPathway" id="UPA00275">
    <property type="reaction ID" value="UER00399"/>
</dbReference>
<name>A0A0S6VZT6_9BACT</name>
<dbReference type="InterPro" id="IPR032677">
    <property type="entry name" value="GTP_cyclohydro_II"/>
</dbReference>
<feature type="binding site" evidence="14">
    <location>
        <position position="273"/>
    </location>
    <ligand>
        <name>GTP</name>
        <dbReference type="ChEBI" id="CHEBI:37565"/>
    </ligand>
</feature>
<dbReference type="GO" id="GO:0009231">
    <property type="term" value="P:riboflavin biosynthetic process"/>
    <property type="evidence" value="ECO:0007669"/>
    <property type="project" value="UniProtKB-UniRule"/>
</dbReference>
<dbReference type="NCBIfam" id="TIGR00505">
    <property type="entry name" value="ribA"/>
    <property type="match status" value="1"/>
</dbReference>
<dbReference type="NCBIfam" id="NF001591">
    <property type="entry name" value="PRK00393.1"/>
    <property type="match status" value="1"/>
</dbReference>
<evidence type="ECO:0000256" key="14">
    <source>
        <dbReference type="HAMAP-Rule" id="MF_00179"/>
    </source>
</evidence>
<dbReference type="Pfam" id="PF00925">
    <property type="entry name" value="GTP_cyclohydro2"/>
    <property type="match status" value="1"/>
</dbReference>
<keyword evidence="9 14" id="KW-0378">Hydrolase</keyword>
<evidence type="ECO:0000256" key="1">
    <source>
        <dbReference type="ARBA" id="ARBA00000141"/>
    </source>
</evidence>
<evidence type="ECO:0000313" key="17">
    <source>
        <dbReference type="Proteomes" id="UP000030700"/>
    </source>
</evidence>
<dbReference type="PIRSF" id="PIRSF001259">
    <property type="entry name" value="RibA"/>
    <property type="match status" value="1"/>
</dbReference>
<evidence type="ECO:0000256" key="2">
    <source>
        <dbReference type="ARBA" id="ARBA00002284"/>
    </source>
</evidence>
<keyword evidence="11 14" id="KW-0342">GTP-binding</keyword>
<dbReference type="HOGENOM" id="CLU_020273_1_2_0"/>
<evidence type="ECO:0000256" key="9">
    <source>
        <dbReference type="ARBA" id="ARBA00022801"/>
    </source>
</evidence>
<dbReference type="InterPro" id="IPR000926">
    <property type="entry name" value="RibA"/>
</dbReference>
<feature type="binding site" evidence="14">
    <location>
        <position position="352"/>
    </location>
    <ligand>
        <name>GTP</name>
        <dbReference type="ChEBI" id="CHEBI:37565"/>
    </ligand>
</feature>
<evidence type="ECO:0000256" key="6">
    <source>
        <dbReference type="ARBA" id="ARBA00022619"/>
    </source>
</evidence>
<evidence type="ECO:0000256" key="4">
    <source>
        <dbReference type="ARBA" id="ARBA00004904"/>
    </source>
</evidence>
<proteinExistence type="inferred from homology"/>
<feature type="active site" description="Proton acceptor" evidence="14">
    <location>
        <position position="329"/>
    </location>
</feature>
<dbReference type="GO" id="GO:0003935">
    <property type="term" value="F:GTP cyclohydrolase II activity"/>
    <property type="evidence" value="ECO:0007669"/>
    <property type="project" value="UniProtKB-UniRule"/>
</dbReference>
<evidence type="ECO:0000313" key="16">
    <source>
        <dbReference type="EMBL" id="GAK52775.1"/>
    </source>
</evidence>
<evidence type="ECO:0000256" key="11">
    <source>
        <dbReference type="ARBA" id="ARBA00023134"/>
    </source>
</evidence>
<comment type="catalytic activity">
    <reaction evidence="1">
        <text>D-ribulose 5-phosphate = (2S)-2-hydroxy-3-oxobutyl phosphate + formate + H(+)</text>
        <dbReference type="Rhea" id="RHEA:18457"/>
        <dbReference type="ChEBI" id="CHEBI:15378"/>
        <dbReference type="ChEBI" id="CHEBI:15740"/>
        <dbReference type="ChEBI" id="CHEBI:58121"/>
        <dbReference type="ChEBI" id="CHEBI:58830"/>
        <dbReference type="EC" id="4.1.99.12"/>
    </reaction>
</comment>
<keyword evidence="17" id="KW-1185">Reference proteome</keyword>
<dbReference type="GO" id="GO:0005525">
    <property type="term" value="F:GTP binding"/>
    <property type="evidence" value="ECO:0007669"/>
    <property type="project" value="UniProtKB-KW"/>
</dbReference>
<feature type="binding site" evidence="14">
    <location>
        <begin position="295"/>
        <end position="297"/>
    </location>
    <ligand>
        <name>GTP</name>
        <dbReference type="ChEBI" id="CHEBI:37565"/>
    </ligand>
</feature>
<dbReference type="SUPFAM" id="SSF142695">
    <property type="entry name" value="RibA-like"/>
    <property type="match status" value="1"/>
</dbReference>
<feature type="active site" description="Nucleophile" evidence="14">
    <location>
        <position position="331"/>
    </location>
</feature>
<keyword evidence="7 14" id="KW-0479">Metal-binding</keyword>
<dbReference type="Gene3D" id="3.40.50.10990">
    <property type="entry name" value="GTP cyclohydrolase II"/>
    <property type="match status" value="1"/>
</dbReference>
<evidence type="ECO:0000256" key="12">
    <source>
        <dbReference type="ARBA" id="ARBA00043932"/>
    </source>
</evidence>
<keyword evidence="8 14" id="KW-0547">Nucleotide-binding</keyword>
<organism evidence="16">
    <name type="scientific">Candidatus Moduliflexus flocculans</name>
    <dbReference type="NCBI Taxonomy" id="1499966"/>
    <lineage>
        <taxon>Bacteria</taxon>
        <taxon>Candidatus Moduliflexota</taxon>
        <taxon>Candidatus Moduliflexia</taxon>
        <taxon>Candidatus Moduliflexales</taxon>
        <taxon>Candidatus Moduliflexaceae</taxon>
    </lineage>
</organism>
<comment type="pathway">
    <text evidence="3 14">Cofactor biosynthesis; riboflavin biosynthesis; 5-amino-6-(D-ribitylamino)uracil from GTP: step 1/4.</text>
</comment>
<evidence type="ECO:0000256" key="7">
    <source>
        <dbReference type="ARBA" id="ARBA00022723"/>
    </source>
</evidence>
<dbReference type="InterPro" id="IPR000422">
    <property type="entry name" value="DHBP_synthase_RibB"/>
</dbReference>
<feature type="binding site" evidence="14">
    <location>
        <begin position="252"/>
        <end position="256"/>
    </location>
    <ligand>
        <name>GTP</name>
        <dbReference type="ChEBI" id="CHEBI:37565"/>
    </ligand>
</feature>
<keyword evidence="10 14" id="KW-0862">Zinc</keyword>
<feature type="binding site" evidence="14">
    <location>
        <position position="357"/>
    </location>
    <ligand>
        <name>GTP</name>
        <dbReference type="ChEBI" id="CHEBI:37565"/>
    </ligand>
</feature>
<dbReference type="GO" id="GO:0008270">
    <property type="term" value="F:zinc ion binding"/>
    <property type="evidence" value="ECO:0007669"/>
    <property type="project" value="UniProtKB-UniRule"/>
</dbReference>
<dbReference type="EMBL" id="DF820459">
    <property type="protein sequence ID" value="GAK52775.1"/>
    <property type="molecule type" value="Genomic_DNA"/>
</dbReference>
<dbReference type="GO" id="GO:0008686">
    <property type="term" value="F:3,4-dihydroxy-2-butanone-4-phosphate synthase activity"/>
    <property type="evidence" value="ECO:0007669"/>
    <property type="project" value="UniProtKB-EC"/>
</dbReference>
<dbReference type="InterPro" id="IPR017945">
    <property type="entry name" value="DHBP_synth_RibB-like_a/b_dom"/>
</dbReference>
<accession>A0A0S6VZT6</accession>
<evidence type="ECO:0000256" key="3">
    <source>
        <dbReference type="ARBA" id="ARBA00004853"/>
    </source>
</evidence>
<dbReference type="FunFam" id="3.40.50.10990:FF:000001">
    <property type="entry name" value="Riboflavin biosynthesis protein RibBA"/>
    <property type="match status" value="1"/>
</dbReference>
<feature type="binding site" evidence="14">
    <location>
        <position position="270"/>
    </location>
    <ligand>
        <name>Zn(2+)</name>
        <dbReference type="ChEBI" id="CHEBI:29105"/>
        <note>catalytic</note>
    </ligand>
</feature>
<comment type="similarity">
    <text evidence="14">Belongs to the GTP cyclohydrolase II family.</text>
</comment>
<dbReference type="Proteomes" id="UP000030700">
    <property type="component" value="Unassembled WGS sequence"/>
</dbReference>
<comment type="catalytic activity">
    <reaction evidence="13 14">
        <text>GTP + 4 H2O = 2,5-diamino-6-hydroxy-4-(5-phosphoribosylamino)-pyrimidine + formate + 2 phosphate + 3 H(+)</text>
        <dbReference type="Rhea" id="RHEA:23704"/>
        <dbReference type="ChEBI" id="CHEBI:15377"/>
        <dbReference type="ChEBI" id="CHEBI:15378"/>
        <dbReference type="ChEBI" id="CHEBI:15740"/>
        <dbReference type="ChEBI" id="CHEBI:37565"/>
        <dbReference type="ChEBI" id="CHEBI:43474"/>
        <dbReference type="ChEBI" id="CHEBI:58614"/>
        <dbReference type="EC" id="3.5.4.25"/>
    </reaction>
</comment>
<feature type="binding site" evidence="14">
    <location>
        <position position="317"/>
    </location>
    <ligand>
        <name>GTP</name>
        <dbReference type="ChEBI" id="CHEBI:37565"/>
    </ligand>
</feature>
<reference evidence="16" key="1">
    <citation type="journal article" date="2015" name="PeerJ">
        <title>First genomic representation of candidate bacterial phylum KSB3 points to enhanced environmental sensing as a trigger of wastewater bulking.</title>
        <authorList>
            <person name="Sekiguchi Y."/>
            <person name="Ohashi A."/>
            <person name="Parks D.H."/>
            <person name="Yamauchi T."/>
            <person name="Tyson G.W."/>
            <person name="Hugenholtz P."/>
        </authorList>
    </citation>
    <scope>NUCLEOTIDE SEQUENCE [LARGE SCALE GENOMIC DNA]</scope>
</reference>
<feature type="binding site" evidence="14">
    <location>
        <position position="268"/>
    </location>
    <ligand>
        <name>Zn(2+)</name>
        <dbReference type="ChEBI" id="CHEBI:29105"/>
        <note>catalytic</note>
    </ligand>
</feature>
<gene>
    <name evidence="14" type="primary">ribA</name>
    <name evidence="16" type="ORF">U14_04032</name>
</gene>
<dbReference type="Gene3D" id="3.90.870.10">
    <property type="entry name" value="DHBP synthase"/>
    <property type="match status" value="1"/>
</dbReference>
<dbReference type="CDD" id="cd00641">
    <property type="entry name" value="GTP_cyclohydro2"/>
    <property type="match status" value="1"/>
</dbReference>
<dbReference type="STRING" id="1499966.U14_04032"/>
<dbReference type="SUPFAM" id="SSF55821">
    <property type="entry name" value="YrdC/RibB"/>
    <property type="match status" value="1"/>
</dbReference>
<comment type="function">
    <text evidence="12 14">Catalyzes the conversion of GTP to 2,5-diamino-6-ribosylamino-4(3H)-pyrimidinone 5'-phosphate (DARP), formate and pyrophosphate.</text>
</comment>
<dbReference type="EC" id="3.5.4.25" evidence="14"/>
<dbReference type="GO" id="GO:0005829">
    <property type="term" value="C:cytosol"/>
    <property type="evidence" value="ECO:0007669"/>
    <property type="project" value="TreeGrafter"/>
</dbReference>
<dbReference type="PANTHER" id="PTHR21327">
    <property type="entry name" value="GTP CYCLOHYDROLASE II-RELATED"/>
    <property type="match status" value="1"/>
</dbReference>
<feature type="domain" description="GTP cyclohydrolase II" evidence="15">
    <location>
        <begin position="209"/>
        <end position="373"/>
    </location>
</feature>
<dbReference type="Pfam" id="PF00926">
    <property type="entry name" value="DHBP_synthase"/>
    <property type="match status" value="1"/>
</dbReference>
<dbReference type="HAMAP" id="MF_00179">
    <property type="entry name" value="RibA"/>
    <property type="match status" value="1"/>
</dbReference>
<comment type="function">
    <text evidence="2">Catalyzes the conversion of D-ribulose 5-phosphate to formate and 3,4-dihydroxy-2-butanone 4-phosphate.</text>
</comment>
<feature type="binding site" evidence="14">
    <location>
        <position position="257"/>
    </location>
    <ligand>
        <name>Zn(2+)</name>
        <dbReference type="ChEBI" id="CHEBI:29105"/>
        <note>catalytic</note>
    </ligand>
</feature>
<comment type="cofactor">
    <cofactor evidence="14">
        <name>Zn(2+)</name>
        <dbReference type="ChEBI" id="CHEBI:29105"/>
    </cofactor>
    <text evidence="14">Binds 1 zinc ion per subunit.</text>
</comment>
<evidence type="ECO:0000256" key="10">
    <source>
        <dbReference type="ARBA" id="ARBA00022833"/>
    </source>
</evidence>
<keyword evidence="6 14" id="KW-0686">Riboflavin biosynthesis</keyword>
<evidence type="ECO:0000256" key="5">
    <source>
        <dbReference type="ARBA" id="ARBA00005520"/>
    </source>
</evidence>
<sequence>MSRTKTNMICASIEEAIHEIQQGHVVLIADDQSPESVGVAACAAEQIPPDKINFMTAHVRGQISVPLLPERLQALDIPMMTVDGDAAVSVNAKRGIANGLSANDRAVTIRSLADPQCTAADFTQPGHIFPLRTKAGGVLKRAAHAEAIVDLARLAGYVPAGVMCDVMNEDGSVAKWPDLCAFAERFDLKLMTIAELIRFRMRNESFVRRMATVNFPNQFGDFTLIGYENDLDHREHVAMIKGEIQADNMLVRVHSECLTGDVFGSHLCDCGPQLHRAIEMIEAEGAGVLVYLRQEGRGIGLINKLRAYELQAKGRDTVEANVELGFKPDLRDYGVGAQILADLGVKNIRLITNNPTKVVGLEGYGIRIAERIPLEIPPSPNNLRYLETKKQKMGHILGHI</sequence>
<evidence type="ECO:0000256" key="8">
    <source>
        <dbReference type="ARBA" id="ARBA00022741"/>
    </source>
</evidence>
<dbReference type="InterPro" id="IPR036144">
    <property type="entry name" value="RibA-like_sf"/>
</dbReference>
<dbReference type="PANTHER" id="PTHR21327:SF18">
    <property type="entry name" value="3,4-DIHYDROXY-2-BUTANONE 4-PHOSPHATE SYNTHASE"/>
    <property type="match status" value="1"/>
</dbReference>
<comment type="pathway">
    <text evidence="4">Cofactor biosynthesis; riboflavin biosynthesis; 2-hydroxy-3-oxobutyl phosphate from D-ribulose 5-phosphate: step 1/1.</text>
</comment>
<protein>
    <recommendedName>
        <fullName evidence="14">GTP cyclohydrolase-2</fullName>
        <ecNumber evidence="14">3.5.4.25</ecNumber>
    </recommendedName>
    <alternativeName>
        <fullName evidence="14">GTP cyclohydrolase II</fullName>
    </alternativeName>
</protein>
<evidence type="ECO:0000256" key="13">
    <source>
        <dbReference type="ARBA" id="ARBA00049295"/>
    </source>
</evidence>
<comment type="similarity">
    <text evidence="5">In the N-terminal section; belongs to the DHBP synthase family.</text>
</comment>
<evidence type="ECO:0000259" key="15">
    <source>
        <dbReference type="Pfam" id="PF00925"/>
    </source>
</evidence>
<dbReference type="AlphaFoldDB" id="A0A0S6VZT6"/>